<protein>
    <submittedName>
        <fullName evidence="1">Uncharacterized protein</fullName>
    </submittedName>
</protein>
<dbReference type="EMBL" id="CP053923">
    <property type="protein sequence ID" value="QNT71328.1"/>
    <property type="molecule type" value="Genomic_DNA"/>
</dbReference>
<reference evidence="1 2" key="1">
    <citation type="submission" date="2020-05" db="EMBL/GenBank/DDBJ databases">
        <title>Complete closed genome sequence of Defluviicoccus vanus.</title>
        <authorList>
            <person name="Bessarab I."/>
            <person name="Arumugam K."/>
            <person name="Maszenan A.M."/>
            <person name="Seviour R.J."/>
            <person name="Williams R.B."/>
        </authorList>
    </citation>
    <scope>NUCLEOTIDE SEQUENCE [LARGE SCALE GENOMIC DNA]</scope>
    <source>
        <strain evidence="1 2">Ben 114</strain>
    </source>
</reference>
<keyword evidence="2" id="KW-1185">Reference proteome</keyword>
<accession>A0A7H1N6J2</accession>
<dbReference type="AlphaFoldDB" id="A0A7H1N6J2"/>
<proteinExistence type="predicted"/>
<gene>
    <name evidence="1" type="ORF">HQ394_13935</name>
</gene>
<dbReference type="KEGG" id="dvn:HQ394_13935"/>
<dbReference type="Proteomes" id="UP000516369">
    <property type="component" value="Chromosome"/>
</dbReference>
<evidence type="ECO:0000313" key="2">
    <source>
        <dbReference type="Proteomes" id="UP000516369"/>
    </source>
</evidence>
<sequence>MFCFFGLAGCATPTPYQPSTDGYGYADEQIESNRYLVTFAGNAVTPLTVVQTYLLYRAAEITLASGHDWFVISSRDIDASTNYSGWVNTYPGAYAPFGGGYYGWGGGGGFGVGVGTVYATPSTRYTAQATIVVYSGQKPEDNVHAYDARDVITRLQPKVQLAPAAG</sequence>
<evidence type="ECO:0000313" key="1">
    <source>
        <dbReference type="EMBL" id="QNT71328.1"/>
    </source>
</evidence>
<dbReference type="NCBIfam" id="NF047637">
    <property type="entry name" value="lipo_CC0125"/>
    <property type="match status" value="1"/>
</dbReference>
<organism evidence="1 2">
    <name type="scientific">Defluviicoccus vanus</name>
    <dbReference type="NCBI Taxonomy" id="111831"/>
    <lineage>
        <taxon>Bacteria</taxon>
        <taxon>Pseudomonadati</taxon>
        <taxon>Pseudomonadota</taxon>
        <taxon>Alphaproteobacteria</taxon>
        <taxon>Rhodospirillales</taxon>
        <taxon>Rhodospirillaceae</taxon>
        <taxon>Defluviicoccus</taxon>
    </lineage>
</organism>
<name>A0A7H1N6J2_9PROT</name>